<gene>
    <name evidence="3" type="ORF">GCM10010357_26280</name>
</gene>
<feature type="compositionally biased region" description="Low complexity" evidence="1">
    <location>
        <begin position="1"/>
        <end position="19"/>
    </location>
</feature>
<dbReference type="Proteomes" id="UP001500879">
    <property type="component" value="Unassembled WGS sequence"/>
</dbReference>
<comment type="caution">
    <text evidence="3">The sequence shown here is derived from an EMBL/GenBank/DDBJ whole genome shotgun (WGS) entry which is preliminary data.</text>
</comment>
<evidence type="ECO:0000313" key="4">
    <source>
        <dbReference type="Proteomes" id="UP001500879"/>
    </source>
</evidence>
<feature type="region of interest" description="Disordered" evidence="1">
    <location>
        <begin position="1"/>
        <end position="42"/>
    </location>
</feature>
<protein>
    <recommendedName>
        <fullName evidence="2">Roadblock/LAMTOR2 domain-containing protein</fullName>
    </recommendedName>
</protein>
<dbReference type="SMART" id="SM00960">
    <property type="entry name" value="Robl_LC7"/>
    <property type="match status" value="1"/>
</dbReference>
<accession>A0ABN0YPF9</accession>
<sequence length="165" mass="17062">MTPWRRTAGAVAPAAGGRVVADRTAGEQGWHGSAGNSGTGRRRMGLGKGIDAILDDLARRVAGVRHALMLSGDGLVTGTAEGLAREDAEHLAAVASGLHSLARGTGRQFRAGQVRQTMVEFDRGVLLVTAVDEKRCLCVLGDEGADLGQVAYEMTALAERIGGGD</sequence>
<name>A0ABN0YPF9_9ACTN</name>
<dbReference type="SUPFAM" id="SSF103196">
    <property type="entry name" value="Roadblock/LC7 domain"/>
    <property type="match status" value="1"/>
</dbReference>
<dbReference type="PANTHER" id="PTHR36222">
    <property type="entry name" value="SERINE PROTEASE INHIBITOR RV3364C"/>
    <property type="match status" value="1"/>
</dbReference>
<proteinExistence type="predicted"/>
<evidence type="ECO:0000259" key="2">
    <source>
        <dbReference type="SMART" id="SM00960"/>
    </source>
</evidence>
<dbReference type="InterPro" id="IPR004942">
    <property type="entry name" value="Roadblock/LAMTOR2_dom"/>
</dbReference>
<organism evidence="3 4">
    <name type="scientific">Streptomyces luteireticuli</name>
    <dbReference type="NCBI Taxonomy" id="173858"/>
    <lineage>
        <taxon>Bacteria</taxon>
        <taxon>Bacillati</taxon>
        <taxon>Actinomycetota</taxon>
        <taxon>Actinomycetes</taxon>
        <taxon>Kitasatosporales</taxon>
        <taxon>Streptomycetaceae</taxon>
        <taxon>Streptomyces</taxon>
    </lineage>
</organism>
<evidence type="ECO:0000256" key="1">
    <source>
        <dbReference type="SAM" id="MobiDB-lite"/>
    </source>
</evidence>
<dbReference type="Gene3D" id="3.30.450.30">
    <property type="entry name" value="Dynein light chain 2a, cytoplasmic"/>
    <property type="match status" value="1"/>
</dbReference>
<evidence type="ECO:0000313" key="3">
    <source>
        <dbReference type="EMBL" id="GAA0404017.1"/>
    </source>
</evidence>
<dbReference type="Pfam" id="PF03259">
    <property type="entry name" value="Robl_LC7"/>
    <property type="match status" value="1"/>
</dbReference>
<dbReference type="InterPro" id="IPR053141">
    <property type="entry name" value="Mycobact_SerProt_Inhib_Rv3364c"/>
</dbReference>
<dbReference type="EMBL" id="BAAABX010000027">
    <property type="protein sequence ID" value="GAA0404017.1"/>
    <property type="molecule type" value="Genomic_DNA"/>
</dbReference>
<feature type="domain" description="Roadblock/LAMTOR2" evidence="2">
    <location>
        <begin position="50"/>
        <end position="141"/>
    </location>
</feature>
<keyword evidence="4" id="KW-1185">Reference proteome</keyword>
<reference evidence="3 4" key="1">
    <citation type="journal article" date="2019" name="Int. J. Syst. Evol. Microbiol.">
        <title>The Global Catalogue of Microorganisms (GCM) 10K type strain sequencing project: providing services to taxonomists for standard genome sequencing and annotation.</title>
        <authorList>
            <consortium name="The Broad Institute Genomics Platform"/>
            <consortium name="The Broad Institute Genome Sequencing Center for Infectious Disease"/>
            <person name="Wu L."/>
            <person name="Ma J."/>
        </authorList>
    </citation>
    <scope>NUCLEOTIDE SEQUENCE [LARGE SCALE GENOMIC DNA]</scope>
    <source>
        <strain evidence="3 4">JCM 4788</strain>
    </source>
</reference>
<dbReference type="PANTHER" id="PTHR36222:SF1">
    <property type="entry name" value="SERINE PROTEASE INHIBITOR RV3364C"/>
    <property type="match status" value="1"/>
</dbReference>